<evidence type="ECO:0000313" key="2">
    <source>
        <dbReference type="EMBL" id="TFK27917.1"/>
    </source>
</evidence>
<name>A0A5C3L552_COPMA</name>
<proteinExistence type="predicted"/>
<protein>
    <recommendedName>
        <fullName evidence="4">SnoaL-like domain-containing protein</fullName>
    </recommendedName>
</protein>
<dbReference type="Proteomes" id="UP000307440">
    <property type="component" value="Unassembled WGS sequence"/>
</dbReference>
<feature type="chain" id="PRO_5023051238" description="SnoaL-like domain-containing protein" evidence="1">
    <location>
        <begin position="23"/>
        <end position="182"/>
    </location>
</feature>
<evidence type="ECO:0008006" key="4">
    <source>
        <dbReference type="Google" id="ProtNLM"/>
    </source>
</evidence>
<evidence type="ECO:0000256" key="1">
    <source>
        <dbReference type="SAM" id="SignalP"/>
    </source>
</evidence>
<reference evidence="2 3" key="1">
    <citation type="journal article" date="2019" name="Nat. Ecol. Evol.">
        <title>Megaphylogeny resolves global patterns of mushroom evolution.</title>
        <authorList>
            <person name="Varga T."/>
            <person name="Krizsan K."/>
            <person name="Foldi C."/>
            <person name="Dima B."/>
            <person name="Sanchez-Garcia M."/>
            <person name="Sanchez-Ramirez S."/>
            <person name="Szollosi G.J."/>
            <person name="Szarkandi J.G."/>
            <person name="Papp V."/>
            <person name="Albert L."/>
            <person name="Andreopoulos W."/>
            <person name="Angelini C."/>
            <person name="Antonin V."/>
            <person name="Barry K.W."/>
            <person name="Bougher N.L."/>
            <person name="Buchanan P."/>
            <person name="Buyck B."/>
            <person name="Bense V."/>
            <person name="Catcheside P."/>
            <person name="Chovatia M."/>
            <person name="Cooper J."/>
            <person name="Damon W."/>
            <person name="Desjardin D."/>
            <person name="Finy P."/>
            <person name="Geml J."/>
            <person name="Haridas S."/>
            <person name="Hughes K."/>
            <person name="Justo A."/>
            <person name="Karasinski D."/>
            <person name="Kautmanova I."/>
            <person name="Kiss B."/>
            <person name="Kocsube S."/>
            <person name="Kotiranta H."/>
            <person name="LaButti K.M."/>
            <person name="Lechner B.E."/>
            <person name="Liimatainen K."/>
            <person name="Lipzen A."/>
            <person name="Lukacs Z."/>
            <person name="Mihaltcheva S."/>
            <person name="Morgado L.N."/>
            <person name="Niskanen T."/>
            <person name="Noordeloos M.E."/>
            <person name="Ohm R.A."/>
            <person name="Ortiz-Santana B."/>
            <person name="Ovrebo C."/>
            <person name="Racz N."/>
            <person name="Riley R."/>
            <person name="Savchenko A."/>
            <person name="Shiryaev A."/>
            <person name="Soop K."/>
            <person name="Spirin V."/>
            <person name="Szebenyi C."/>
            <person name="Tomsovsky M."/>
            <person name="Tulloss R.E."/>
            <person name="Uehling J."/>
            <person name="Grigoriev I.V."/>
            <person name="Vagvolgyi C."/>
            <person name="Papp T."/>
            <person name="Martin F.M."/>
            <person name="Miettinen O."/>
            <person name="Hibbett D.S."/>
            <person name="Nagy L.G."/>
        </authorList>
    </citation>
    <scope>NUCLEOTIDE SEQUENCE [LARGE SCALE GENOMIC DNA]</scope>
    <source>
        <strain evidence="2 3">CBS 121175</strain>
    </source>
</reference>
<dbReference type="OrthoDB" id="2891025at2759"/>
<accession>A0A5C3L552</accession>
<gene>
    <name evidence="2" type="ORF">FA15DRAFT_719923</name>
</gene>
<keyword evidence="3" id="KW-1185">Reference proteome</keyword>
<keyword evidence="1" id="KW-0732">Signal</keyword>
<dbReference type="AlphaFoldDB" id="A0A5C3L552"/>
<feature type="signal peptide" evidence="1">
    <location>
        <begin position="1"/>
        <end position="22"/>
    </location>
</feature>
<dbReference type="EMBL" id="ML210160">
    <property type="protein sequence ID" value="TFK27917.1"/>
    <property type="molecule type" value="Genomic_DNA"/>
</dbReference>
<evidence type="ECO:0000313" key="3">
    <source>
        <dbReference type="Proteomes" id="UP000307440"/>
    </source>
</evidence>
<sequence>MRLVSVFALLLPSFALSSGVGAESNVTQVSQTPPSGTTELRDWFTEFIPALFPNTTTHWKKRFDDGTIAPKIYGTFNGLTFHGSAALRRSLLGSSCIITSRLDSYVIEPTQITAAASDPQGRNGWVVYSGKTSLVTKEGEVYTEGLASVFATVEWDAVLEKRTVTEYREVNTPPNSPNYPWN</sequence>
<organism evidence="2 3">
    <name type="scientific">Coprinopsis marcescibilis</name>
    <name type="common">Agaric fungus</name>
    <name type="synonym">Psathyrella marcescibilis</name>
    <dbReference type="NCBI Taxonomy" id="230819"/>
    <lineage>
        <taxon>Eukaryota</taxon>
        <taxon>Fungi</taxon>
        <taxon>Dikarya</taxon>
        <taxon>Basidiomycota</taxon>
        <taxon>Agaricomycotina</taxon>
        <taxon>Agaricomycetes</taxon>
        <taxon>Agaricomycetidae</taxon>
        <taxon>Agaricales</taxon>
        <taxon>Agaricineae</taxon>
        <taxon>Psathyrellaceae</taxon>
        <taxon>Coprinopsis</taxon>
    </lineage>
</organism>